<organism evidence="7">
    <name type="scientific">Spongospora subterranea</name>
    <dbReference type="NCBI Taxonomy" id="70186"/>
    <lineage>
        <taxon>Eukaryota</taxon>
        <taxon>Sar</taxon>
        <taxon>Rhizaria</taxon>
        <taxon>Endomyxa</taxon>
        <taxon>Phytomyxea</taxon>
        <taxon>Plasmodiophorida</taxon>
        <taxon>Plasmodiophoridae</taxon>
        <taxon>Spongospora</taxon>
    </lineage>
</organism>
<proteinExistence type="predicted"/>
<keyword evidence="3" id="KW-0963">Cytoplasm</keyword>
<name>A0A0H5QYS6_9EUKA</name>
<reference evidence="7" key="1">
    <citation type="submission" date="2015-04" db="EMBL/GenBank/DDBJ databases">
        <title>The genome sequence of the plant pathogenic Rhizarian Plasmodiophora brassicae reveals insights in its biotrophic life cycle and the origin of chitin synthesis.</title>
        <authorList>
            <person name="Schwelm A."/>
            <person name="Fogelqvist J."/>
            <person name="Knaust A."/>
            <person name="Julke S."/>
            <person name="Lilja T."/>
            <person name="Dhandapani V."/>
            <person name="Bonilla-Rosso G."/>
            <person name="Karlsson M."/>
            <person name="Shevchenko A."/>
            <person name="Choi S.R."/>
            <person name="Kim H.G."/>
            <person name="Park J.Y."/>
            <person name="Lim Y.P."/>
            <person name="Ludwig-Muller J."/>
            <person name="Dixelius C."/>
        </authorList>
    </citation>
    <scope>NUCLEOTIDE SEQUENCE</scope>
    <source>
        <tissue evidence="7">Potato root galls</tissue>
    </source>
</reference>
<evidence type="ECO:0000256" key="3">
    <source>
        <dbReference type="ARBA" id="ARBA00022490"/>
    </source>
</evidence>
<evidence type="ECO:0000256" key="1">
    <source>
        <dbReference type="ARBA" id="ARBA00004138"/>
    </source>
</evidence>
<keyword evidence="4" id="KW-0969">Cilium</keyword>
<dbReference type="GO" id="GO:0060271">
    <property type="term" value="P:cilium assembly"/>
    <property type="evidence" value="ECO:0007669"/>
    <property type="project" value="TreeGrafter"/>
</dbReference>
<dbReference type="GO" id="GO:0005737">
    <property type="term" value="C:cytoplasm"/>
    <property type="evidence" value="ECO:0007669"/>
    <property type="project" value="UniProtKB-SubCell"/>
</dbReference>
<evidence type="ECO:0000256" key="4">
    <source>
        <dbReference type="ARBA" id="ARBA00023069"/>
    </source>
</evidence>
<sequence length="186" mass="19454">PHKDLDMQVLYKPAMNSKLSARCAVQIVGGVDQYVMCTSDIVPVNCTLSSSSIDLGLVAVGNHANSTVMLNNIGQSYAVFNISQCPANLIVTPNKGKLSPSQSLPLKVQLRLPSAATFSGTFSVDIRGSTSLSVSVCCEAVLPSVSIVQGELDFGSVTIGSRSTIDIGVRSTSTVATTLYLDLTTP</sequence>
<feature type="non-terminal residue" evidence="7">
    <location>
        <position position="186"/>
    </location>
</feature>
<comment type="subcellular location">
    <subcellularLocation>
        <location evidence="1">Cell projection</location>
        <location evidence="1">Cilium</location>
    </subcellularLocation>
    <subcellularLocation>
        <location evidence="2">Cytoplasm</location>
    </subcellularLocation>
</comment>
<evidence type="ECO:0000256" key="5">
    <source>
        <dbReference type="ARBA" id="ARBA00023273"/>
    </source>
</evidence>
<evidence type="ECO:0000259" key="6">
    <source>
        <dbReference type="Pfam" id="PF22544"/>
    </source>
</evidence>
<keyword evidence="5" id="KW-0966">Cell projection</keyword>
<dbReference type="InterPro" id="IPR053879">
    <property type="entry name" value="HYDIN_VesB_CFA65-like_Ig"/>
</dbReference>
<accession>A0A0H5QYS6</accession>
<dbReference type="PANTHER" id="PTHR45912:SF3">
    <property type="entry name" value="CILIA- AND FLAGELLA-ASSOCIATED PROTEIN 47"/>
    <property type="match status" value="1"/>
</dbReference>
<dbReference type="GO" id="GO:0005929">
    <property type="term" value="C:cilium"/>
    <property type="evidence" value="ECO:0007669"/>
    <property type="project" value="UniProtKB-SubCell"/>
</dbReference>
<dbReference type="EMBL" id="HACM01006369">
    <property type="protein sequence ID" value="CRZ06811.1"/>
    <property type="molecule type" value="Transcribed_RNA"/>
</dbReference>
<protein>
    <recommendedName>
        <fullName evidence="6">HYDIN/VesB/CFA65-like Ig-like domain-containing protein</fullName>
    </recommendedName>
</protein>
<evidence type="ECO:0000313" key="7">
    <source>
        <dbReference type="EMBL" id="CRZ06811.1"/>
    </source>
</evidence>
<dbReference type="Pfam" id="PF22544">
    <property type="entry name" value="HYDIN_VesB_CFA65-like_Ig"/>
    <property type="match status" value="1"/>
</dbReference>
<dbReference type="PANTHER" id="PTHR45912">
    <property type="entry name" value="CILIA- AND FLAGELLA-ASSOCIATED PROTEIN 47"/>
    <property type="match status" value="1"/>
</dbReference>
<feature type="non-terminal residue" evidence="7">
    <location>
        <position position="1"/>
    </location>
</feature>
<dbReference type="InterPro" id="IPR013783">
    <property type="entry name" value="Ig-like_fold"/>
</dbReference>
<evidence type="ECO:0000256" key="2">
    <source>
        <dbReference type="ARBA" id="ARBA00004496"/>
    </source>
</evidence>
<dbReference type="Gene3D" id="2.60.40.10">
    <property type="entry name" value="Immunoglobulins"/>
    <property type="match status" value="1"/>
</dbReference>
<dbReference type="AlphaFoldDB" id="A0A0H5QYS6"/>
<feature type="domain" description="HYDIN/VesB/CFA65-like Ig-like" evidence="6">
    <location>
        <begin position="48"/>
        <end position="128"/>
    </location>
</feature>